<dbReference type="InterPro" id="IPR020904">
    <property type="entry name" value="Sc_DH/Rdtase_CS"/>
</dbReference>
<keyword evidence="2" id="KW-0560">Oxidoreductase</keyword>
<dbReference type="FunFam" id="3.40.50.720:FF:000047">
    <property type="entry name" value="NADP-dependent L-serine/L-allo-threonine dehydrogenase"/>
    <property type="match status" value="1"/>
</dbReference>
<sequence length="252" mass="27808">MTSSRHIALITGASSGFGRATAALLAQHGYALILIARREERLHALQRELMVPVYAKSLDIRNRKEVEVFFHTLPDAFSPIDVLVNNAGLALGLAPAQDAQLDDWEVMVDTNIKGLLYVTRCVLEIMKRQNRGIIINIGSVAGEASYKGGNVYSATKAFVSQFSRNLRADLFGTNIKVTNLEPGAAETEFSLVRFKGDAARAKSVYERSTPLTAQDIAETILWIVQRPGHVNIDSIRIMPLDQTWNGLVMNKK</sequence>
<dbReference type="Gene3D" id="3.40.50.720">
    <property type="entry name" value="NAD(P)-binding Rossmann-like Domain"/>
    <property type="match status" value="1"/>
</dbReference>
<protein>
    <submittedName>
        <fullName evidence="4">NAD(P)-dependent oxidoreductase</fullName>
    </submittedName>
</protein>
<comment type="caution">
    <text evidence="4">The sequence shown here is derived from an EMBL/GenBank/DDBJ whole genome shotgun (WGS) entry which is preliminary data.</text>
</comment>
<dbReference type="GO" id="GO:0016616">
    <property type="term" value="F:oxidoreductase activity, acting on the CH-OH group of donors, NAD or NADP as acceptor"/>
    <property type="evidence" value="ECO:0007669"/>
    <property type="project" value="UniProtKB-ARBA"/>
</dbReference>
<evidence type="ECO:0000256" key="3">
    <source>
        <dbReference type="RuleBase" id="RU000363"/>
    </source>
</evidence>
<reference evidence="4 5" key="1">
    <citation type="journal article" date="2016" name="Nat. Commun.">
        <title>Thousands of microbial genomes shed light on interconnected biogeochemical processes in an aquifer system.</title>
        <authorList>
            <person name="Anantharaman K."/>
            <person name="Brown C.T."/>
            <person name="Hug L.A."/>
            <person name="Sharon I."/>
            <person name="Castelle C.J."/>
            <person name="Probst A.J."/>
            <person name="Thomas B.C."/>
            <person name="Singh A."/>
            <person name="Wilkins M.J."/>
            <person name="Karaoz U."/>
            <person name="Brodie E.L."/>
            <person name="Williams K.H."/>
            <person name="Hubbard S.S."/>
            <person name="Banfield J.F."/>
        </authorList>
    </citation>
    <scope>NUCLEOTIDE SEQUENCE [LARGE SCALE GENOMIC DNA]</scope>
</reference>
<dbReference type="PANTHER" id="PTHR42901:SF1">
    <property type="entry name" value="ALCOHOL DEHYDROGENASE"/>
    <property type="match status" value="1"/>
</dbReference>
<evidence type="ECO:0000313" key="5">
    <source>
        <dbReference type="Proteomes" id="UP000178264"/>
    </source>
</evidence>
<accession>A0A1F7VDC3</accession>
<name>A0A1F7VDC3_9BACT</name>
<comment type="similarity">
    <text evidence="1 3">Belongs to the short-chain dehydrogenases/reductases (SDR) family.</text>
</comment>
<dbReference type="Proteomes" id="UP000178264">
    <property type="component" value="Unassembled WGS sequence"/>
</dbReference>
<evidence type="ECO:0000256" key="2">
    <source>
        <dbReference type="ARBA" id="ARBA00023002"/>
    </source>
</evidence>
<proteinExistence type="inferred from homology"/>
<dbReference type="PRINTS" id="PR00080">
    <property type="entry name" value="SDRFAMILY"/>
</dbReference>
<evidence type="ECO:0000256" key="1">
    <source>
        <dbReference type="ARBA" id="ARBA00006484"/>
    </source>
</evidence>
<dbReference type="InterPro" id="IPR002347">
    <property type="entry name" value="SDR_fam"/>
</dbReference>
<dbReference type="PROSITE" id="PS00061">
    <property type="entry name" value="ADH_SHORT"/>
    <property type="match status" value="1"/>
</dbReference>
<dbReference type="InterPro" id="IPR036291">
    <property type="entry name" value="NAD(P)-bd_dom_sf"/>
</dbReference>
<dbReference type="SUPFAM" id="SSF51735">
    <property type="entry name" value="NAD(P)-binding Rossmann-fold domains"/>
    <property type="match status" value="1"/>
</dbReference>
<dbReference type="PRINTS" id="PR00081">
    <property type="entry name" value="GDHRDH"/>
</dbReference>
<dbReference type="EMBL" id="MGER01000031">
    <property type="protein sequence ID" value="OGL88445.1"/>
    <property type="molecule type" value="Genomic_DNA"/>
</dbReference>
<organism evidence="4 5">
    <name type="scientific">Candidatus Uhrbacteria bacterium RIFCSPLOWO2_02_FULL_49_11</name>
    <dbReference type="NCBI Taxonomy" id="1802409"/>
    <lineage>
        <taxon>Bacteria</taxon>
        <taxon>Candidatus Uhriibacteriota</taxon>
    </lineage>
</organism>
<dbReference type="AlphaFoldDB" id="A0A1F7VDC3"/>
<dbReference type="Pfam" id="PF00106">
    <property type="entry name" value="adh_short"/>
    <property type="match status" value="1"/>
</dbReference>
<gene>
    <name evidence="4" type="ORF">A3I42_04180</name>
</gene>
<dbReference type="PANTHER" id="PTHR42901">
    <property type="entry name" value="ALCOHOL DEHYDROGENASE"/>
    <property type="match status" value="1"/>
</dbReference>
<evidence type="ECO:0000313" key="4">
    <source>
        <dbReference type="EMBL" id="OGL88445.1"/>
    </source>
</evidence>